<comment type="caution">
    <text evidence="1">The sequence shown here is derived from an EMBL/GenBank/DDBJ whole genome shotgun (WGS) entry which is preliminary data.</text>
</comment>
<gene>
    <name evidence="1" type="ORF">S01H1_14504</name>
</gene>
<sequence>LIGHGGNYYNLYTSFVGRYHGYDCVILVNGQAGDAEEKTFRAKAILEKVIKETGL</sequence>
<dbReference type="EMBL" id="BARS01007547">
    <property type="protein sequence ID" value="GAF67372.1"/>
    <property type="molecule type" value="Genomic_DNA"/>
</dbReference>
<organism evidence="1">
    <name type="scientific">marine sediment metagenome</name>
    <dbReference type="NCBI Taxonomy" id="412755"/>
    <lineage>
        <taxon>unclassified sequences</taxon>
        <taxon>metagenomes</taxon>
        <taxon>ecological metagenomes</taxon>
    </lineage>
</organism>
<reference evidence="1" key="1">
    <citation type="journal article" date="2014" name="Front. Microbiol.">
        <title>High frequency of phylogenetically diverse reductive dehalogenase-homologous genes in deep subseafloor sedimentary metagenomes.</title>
        <authorList>
            <person name="Kawai M."/>
            <person name="Futagami T."/>
            <person name="Toyoda A."/>
            <person name="Takaki Y."/>
            <person name="Nishi S."/>
            <person name="Hori S."/>
            <person name="Arai W."/>
            <person name="Tsubouchi T."/>
            <person name="Morono Y."/>
            <person name="Uchiyama I."/>
            <person name="Ito T."/>
            <person name="Fujiyama A."/>
            <person name="Inagaki F."/>
            <person name="Takami H."/>
        </authorList>
    </citation>
    <scope>NUCLEOTIDE SEQUENCE</scope>
    <source>
        <strain evidence="1">Expedition CK06-06</strain>
    </source>
</reference>
<proteinExistence type="predicted"/>
<protein>
    <submittedName>
        <fullName evidence="1">Uncharacterized protein</fullName>
    </submittedName>
</protein>
<dbReference type="AlphaFoldDB" id="X0RUD5"/>
<accession>X0RUD5</accession>
<feature type="non-terminal residue" evidence="1">
    <location>
        <position position="1"/>
    </location>
</feature>
<name>X0RUD5_9ZZZZ</name>
<evidence type="ECO:0000313" key="1">
    <source>
        <dbReference type="EMBL" id="GAF67372.1"/>
    </source>
</evidence>